<reference evidence="1" key="1">
    <citation type="journal article" date="2015" name="Nature">
        <title>Complex archaea that bridge the gap between prokaryotes and eukaryotes.</title>
        <authorList>
            <person name="Spang A."/>
            <person name="Saw J.H."/>
            <person name="Jorgensen S.L."/>
            <person name="Zaremba-Niedzwiedzka K."/>
            <person name="Martijn J."/>
            <person name="Lind A.E."/>
            <person name="van Eijk R."/>
            <person name="Schleper C."/>
            <person name="Guy L."/>
            <person name="Ettema T.J."/>
        </authorList>
    </citation>
    <scope>NUCLEOTIDE SEQUENCE</scope>
</reference>
<accession>A0A0F9T4D3</accession>
<organism evidence="1">
    <name type="scientific">marine sediment metagenome</name>
    <dbReference type="NCBI Taxonomy" id="412755"/>
    <lineage>
        <taxon>unclassified sequences</taxon>
        <taxon>metagenomes</taxon>
        <taxon>ecological metagenomes</taxon>
    </lineage>
</organism>
<gene>
    <name evidence="1" type="ORF">LCGC14_0774210</name>
</gene>
<comment type="caution">
    <text evidence="1">The sequence shown here is derived from an EMBL/GenBank/DDBJ whole genome shotgun (WGS) entry which is preliminary data.</text>
</comment>
<protein>
    <submittedName>
        <fullName evidence="1">Uncharacterized protein</fullName>
    </submittedName>
</protein>
<dbReference type="EMBL" id="LAZR01001969">
    <property type="protein sequence ID" value="KKN36383.1"/>
    <property type="molecule type" value="Genomic_DNA"/>
</dbReference>
<evidence type="ECO:0000313" key="1">
    <source>
        <dbReference type="EMBL" id="KKN36383.1"/>
    </source>
</evidence>
<dbReference type="AlphaFoldDB" id="A0A0F9T4D3"/>
<proteinExistence type="predicted"/>
<name>A0A0F9T4D3_9ZZZZ</name>
<sequence length="56" mass="6378">MIKKLNKELKKKIIKQTKEVIADSIMQMEKLTKVVERVAMNKITGEAIIKGLQHAS</sequence>